<dbReference type="Proteomes" id="UP000297597">
    <property type="component" value="Unassembled WGS sequence"/>
</dbReference>
<evidence type="ECO:0000313" key="1">
    <source>
        <dbReference type="EMBL" id="TEB06446.1"/>
    </source>
</evidence>
<sequence>MSIITALTKITAAISDADVLIKLCKAGYLNILGDVFEYLYVPAVVLSEVESKIEDGENNFSLTAVRPQGWLVVIAQGDLKPGTKANLCLIYSFLYGYS</sequence>
<evidence type="ECO:0000313" key="2">
    <source>
        <dbReference type="Proteomes" id="UP000297597"/>
    </source>
</evidence>
<protein>
    <submittedName>
        <fullName evidence="1">Uncharacterized protein</fullName>
    </submittedName>
</protein>
<gene>
    <name evidence="1" type="ORF">Pmgp_03726</name>
</gene>
<proteinExistence type="predicted"/>
<keyword evidence="2" id="KW-1185">Reference proteome</keyword>
<dbReference type="OrthoDB" id="1809917at2"/>
<dbReference type="InterPro" id="IPR021799">
    <property type="entry name" value="PIN-like_prokaryotic"/>
</dbReference>
<organism evidence="1 2">
    <name type="scientific">Pelotomaculum propionicicum</name>
    <dbReference type="NCBI Taxonomy" id="258475"/>
    <lineage>
        <taxon>Bacteria</taxon>
        <taxon>Bacillati</taxon>
        <taxon>Bacillota</taxon>
        <taxon>Clostridia</taxon>
        <taxon>Eubacteriales</taxon>
        <taxon>Desulfotomaculaceae</taxon>
        <taxon>Pelotomaculum</taxon>
    </lineage>
</organism>
<dbReference type="RefSeq" id="WP_134216131.1">
    <property type="nucleotide sequence ID" value="NZ_QFFZ01000092.1"/>
</dbReference>
<dbReference type="AlphaFoldDB" id="A0A4Y7RC96"/>
<dbReference type="Pfam" id="PF11848">
    <property type="entry name" value="DUF3368"/>
    <property type="match status" value="1"/>
</dbReference>
<accession>A0A4Y7RC96</accession>
<reference evidence="1 2" key="1">
    <citation type="journal article" date="2018" name="Environ. Microbiol.">
        <title>Novel energy conservation strategies and behaviour of Pelotomaculum schinkii driving syntrophic propionate catabolism.</title>
        <authorList>
            <person name="Hidalgo-Ahumada C.A.P."/>
            <person name="Nobu M.K."/>
            <person name="Narihiro T."/>
            <person name="Tamaki H."/>
            <person name="Liu W.T."/>
            <person name="Kamagata Y."/>
            <person name="Stams A.J.M."/>
            <person name="Imachi H."/>
            <person name="Sousa D.Z."/>
        </authorList>
    </citation>
    <scope>NUCLEOTIDE SEQUENCE [LARGE SCALE GENOMIC DNA]</scope>
    <source>
        <strain evidence="1 2">MGP</strain>
    </source>
</reference>
<name>A0A4Y7RC96_9FIRM</name>
<dbReference type="EMBL" id="QFFZ01000092">
    <property type="protein sequence ID" value="TEB06446.1"/>
    <property type="molecule type" value="Genomic_DNA"/>
</dbReference>
<comment type="caution">
    <text evidence="1">The sequence shown here is derived from an EMBL/GenBank/DDBJ whole genome shotgun (WGS) entry which is preliminary data.</text>
</comment>